<keyword evidence="5" id="KW-0276">Fatty acid metabolism</keyword>
<keyword evidence="2" id="KW-0596">Phosphopantetheine</keyword>
<dbReference type="Pfam" id="PF00501">
    <property type="entry name" value="AMP-binding"/>
    <property type="match status" value="1"/>
</dbReference>
<proteinExistence type="inferred from homology"/>
<dbReference type="GO" id="GO:0071766">
    <property type="term" value="P:Actinobacterium-type cell wall biogenesis"/>
    <property type="evidence" value="ECO:0007669"/>
    <property type="project" value="UniProtKB-ARBA"/>
</dbReference>
<dbReference type="GO" id="GO:0070566">
    <property type="term" value="F:adenylyltransferase activity"/>
    <property type="evidence" value="ECO:0007669"/>
    <property type="project" value="TreeGrafter"/>
</dbReference>
<evidence type="ECO:0000313" key="8">
    <source>
        <dbReference type="Proteomes" id="UP000281028"/>
    </source>
</evidence>
<dbReference type="PROSITE" id="PS00455">
    <property type="entry name" value="AMP_BINDING"/>
    <property type="match status" value="1"/>
</dbReference>
<dbReference type="OrthoDB" id="9765680at2"/>
<dbReference type="PROSITE" id="PS00012">
    <property type="entry name" value="PHOSPHOPANTETHEINE"/>
    <property type="match status" value="1"/>
</dbReference>
<dbReference type="PANTHER" id="PTHR22754:SF32">
    <property type="entry name" value="DISCO-INTERACTING PROTEIN 2"/>
    <property type="match status" value="1"/>
</dbReference>
<dbReference type="SMART" id="SM00823">
    <property type="entry name" value="PKS_PP"/>
    <property type="match status" value="1"/>
</dbReference>
<evidence type="ECO:0000256" key="3">
    <source>
        <dbReference type="ARBA" id="ARBA00022553"/>
    </source>
</evidence>
<dbReference type="Gene3D" id="3.30.300.30">
    <property type="match status" value="1"/>
</dbReference>
<dbReference type="Pfam" id="PF00550">
    <property type="entry name" value="PP-binding"/>
    <property type="match status" value="1"/>
</dbReference>
<dbReference type="PANTHER" id="PTHR22754">
    <property type="entry name" value="DISCO-INTERACTING PROTEIN 2 DIP2 -RELATED"/>
    <property type="match status" value="1"/>
</dbReference>
<dbReference type="InterPro" id="IPR042099">
    <property type="entry name" value="ANL_N_sf"/>
</dbReference>
<dbReference type="GO" id="GO:0006633">
    <property type="term" value="P:fatty acid biosynthetic process"/>
    <property type="evidence" value="ECO:0007669"/>
    <property type="project" value="TreeGrafter"/>
</dbReference>
<dbReference type="InterPro" id="IPR009081">
    <property type="entry name" value="PP-bd_ACP"/>
</dbReference>
<dbReference type="InterPro" id="IPR025110">
    <property type="entry name" value="AMP-bd_C"/>
</dbReference>
<dbReference type="FunFam" id="3.40.50.12780:FF:000013">
    <property type="entry name" value="Long-chain-fatty-acid--AMP ligase FadD32"/>
    <property type="match status" value="1"/>
</dbReference>
<dbReference type="InterPro" id="IPR006162">
    <property type="entry name" value="Ppantetheine_attach_site"/>
</dbReference>
<gene>
    <name evidence="7" type="ORF">ECE50_002645</name>
</gene>
<dbReference type="InterPro" id="IPR020845">
    <property type="entry name" value="AMP-binding_CS"/>
</dbReference>
<keyword evidence="6" id="KW-0443">Lipid metabolism</keyword>
<dbReference type="InterPro" id="IPR036736">
    <property type="entry name" value="ACP-like_sf"/>
</dbReference>
<dbReference type="PROSITE" id="PS50075">
    <property type="entry name" value="CARRIER"/>
    <property type="match status" value="1"/>
</dbReference>
<keyword evidence="4" id="KW-0436">Ligase</keyword>
<dbReference type="EMBL" id="RIAR02000001">
    <property type="protein sequence ID" value="NSL85712.1"/>
    <property type="molecule type" value="Genomic_DNA"/>
</dbReference>
<dbReference type="SUPFAM" id="SSF47336">
    <property type="entry name" value="ACP-like"/>
    <property type="match status" value="1"/>
</dbReference>
<dbReference type="Gene3D" id="3.40.50.12780">
    <property type="entry name" value="N-terminal domain of ligase-like"/>
    <property type="match status" value="1"/>
</dbReference>
<comment type="caution">
    <text evidence="7">The sequence shown here is derived from an EMBL/GenBank/DDBJ whole genome shotgun (WGS) entry which is preliminary data.</text>
</comment>
<dbReference type="InterPro" id="IPR020806">
    <property type="entry name" value="PKS_PP-bd"/>
</dbReference>
<dbReference type="Proteomes" id="UP000281028">
    <property type="component" value="Unassembled WGS sequence"/>
</dbReference>
<accession>A0A3S1BPP0</accession>
<evidence type="ECO:0000313" key="7">
    <source>
        <dbReference type="EMBL" id="NSL85712.1"/>
    </source>
</evidence>
<dbReference type="Pfam" id="PF23024">
    <property type="entry name" value="AMP-dom_DIP2-like"/>
    <property type="match status" value="1"/>
</dbReference>
<dbReference type="CDD" id="cd05931">
    <property type="entry name" value="FAAL"/>
    <property type="match status" value="1"/>
</dbReference>
<comment type="similarity">
    <text evidence="1">Belongs to the ATP-dependent AMP-binding enzyme family.</text>
</comment>
<evidence type="ECO:0000256" key="2">
    <source>
        <dbReference type="ARBA" id="ARBA00022450"/>
    </source>
</evidence>
<evidence type="ECO:0000256" key="1">
    <source>
        <dbReference type="ARBA" id="ARBA00006432"/>
    </source>
</evidence>
<reference evidence="7" key="1">
    <citation type="submission" date="2020-05" db="EMBL/GenBank/DDBJ databases">
        <title>Chitinophaga laudate sp. nov., isolated from a tropical peat swamp.</title>
        <authorList>
            <person name="Goh C.B.S."/>
            <person name="Lee M.S."/>
            <person name="Parimannan S."/>
            <person name="Pasbakhsh P."/>
            <person name="Yule C.M."/>
            <person name="Rajandas H."/>
            <person name="Loke S."/>
            <person name="Croft L."/>
            <person name="Tan J.B.L."/>
        </authorList>
    </citation>
    <scope>NUCLEOTIDE SEQUENCE</scope>
    <source>
        <strain evidence="7">Mgbs1</strain>
    </source>
</reference>
<sequence>MIIGSLFKHAVLIPDKTAFTLLEDGESRVRSISYRALYDHVQQSGEYLKHQRSGDTVALLFYQDVIDFTIAFLACQYAGIIAVPVYFARGAKHVSRMHALAEDAEAAIILTSDSLAGYVQQHFVRADKPVSIIITDRGDFPATTQEHMPATDQEIAFLQYTSGSTGRPKGVTVTASSLIHNQQVIQHAFGCDTSSVIFSWLPFHHDMGLIGSLLHTIFVGCSCVLMAPAHFIQRPLRWLSAISSYKVTHSGGPNFGYELCVSRIAREDLPALDLSSWKVAYNGAEPVRYDTMRAFSEFFRTAGFSEESFHPCYGLAEATLMVTGVRSGPLPVVMHIPKDMAAAAQMQPVSAASADTITLVSSGAVTPDMDVRIIAPASNLECSALEVGEICISGESVTAGYWKKDNTALFHLADGRRYLRTGDLGFLSGSELFVHGRLKEMLIIRGENFYPYDIEHHAAGSHEAIEPGGVAVFSVMQPQESFAVIAEIKRQAIQQTDLQEVILAIRKNIADTFGITPHEIILTTPLGIPRTTSGKLQRGKCTTLYQEQAFQLLAASGHLTDAAAEMPATEAVLPENPDSRDIRHYVLTVISSKTGIPQHHFSSEDIELTELGLDSLRSMEVINTINKDLQINLDASVLLRNSTLSALTEGIESLLWLKSAHAAGNEIII</sequence>
<dbReference type="SUPFAM" id="SSF56801">
    <property type="entry name" value="Acetyl-CoA synthetase-like"/>
    <property type="match status" value="1"/>
</dbReference>
<dbReference type="GO" id="GO:0031177">
    <property type="term" value="F:phosphopantetheine binding"/>
    <property type="evidence" value="ECO:0007669"/>
    <property type="project" value="InterPro"/>
</dbReference>
<keyword evidence="8" id="KW-1185">Reference proteome</keyword>
<evidence type="ECO:0000256" key="4">
    <source>
        <dbReference type="ARBA" id="ARBA00022598"/>
    </source>
</evidence>
<evidence type="ECO:0000256" key="5">
    <source>
        <dbReference type="ARBA" id="ARBA00022832"/>
    </source>
</evidence>
<dbReference type="AlphaFoldDB" id="A0A3S1BPP0"/>
<dbReference type="InterPro" id="IPR040097">
    <property type="entry name" value="FAAL/FAAC"/>
</dbReference>
<keyword evidence="3" id="KW-0597">Phosphoprotein</keyword>
<dbReference type="InterPro" id="IPR000873">
    <property type="entry name" value="AMP-dep_synth/lig_dom"/>
</dbReference>
<organism evidence="7 8">
    <name type="scientific">Chitinophaga solisilvae</name>
    <dbReference type="NCBI Taxonomy" id="1233460"/>
    <lineage>
        <taxon>Bacteria</taxon>
        <taxon>Pseudomonadati</taxon>
        <taxon>Bacteroidota</taxon>
        <taxon>Chitinophagia</taxon>
        <taxon>Chitinophagales</taxon>
        <taxon>Chitinophagaceae</taxon>
        <taxon>Chitinophaga</taxon>
    </lineage>
</organism>
<dbReference type="InterPro" id="IPR045851">
    <property type="entry name" value="AMP-bd_C_sf"/>
</dbReference>
<evidence type="ECO:0000256" key="6">
    <source>
        <dbReference type="ARBA" id="ARBA00023098"/>
    </source>
</evidence>
<dbReference type="GO" id="GO:0005886">
    <property type="term" value="C:plasma membrane"/>
    <property type="evidence" value="ECO:0007669"/>
    <property type="project" value="TreeGrafter"/>
</dbReference>
<name>A0A3S1BPP0_9BACT</name>
<dbReference type="GO" id="GO:0016874">
    <property type="term" value="F:ligase activity"/>
    <property type="evidence" value="ECO:0007669"/>
    <property type="project" value="UniProtKB-KW"/>
</dbReference>
<dbReference type="Gene3D" id="1.10.1200.10">
    <property type="entry name" value="ACP-like"/>
    <property type="match status" value="1"/>
</dbReference>
<protein>
    <submittedName>
        <fullName evidence="7">AMP-binding protein</fullName>
    </submittedName>
</protein>